<name>A0ACC0VHV5_9STRA</name>
<dbReference type="EMBL" id="CM047588">
    <property type="protein sequence ID" value="KAI9905787.1"/>
    <property type="molecule type" value="Genomic_DNA"/>
</dbReference>
<evidence type="ECO:0000313" key="1">
    <source>
        <dbReference type="EMBL" id="KAI9905787.1"/>
    </source>
</evidence>
<keyword evidence="2" id="KW-1185">Reference proteome</keyword>
<sequence length="353" mass="40540">MNDDNDVFIMSHRAARNLAHQDYSRVGVRRSACLKSRERICWVYRWRHPMRPMIRSTHSHYLQSGCVRVTDGVVMSVRSDSPDDYAAFRDLKQKPALREKYGIEDYMVLPYKPVPIIEIPGFGDMAAEKVCNDLKIMSQNDKDKLAKAKELVNLKGFYEGVLIVGSQKGQKECDAKAIMRHEIFDASSAIPYWEPESLVISRSGDECVVAHLDQWYLTYDAEEWKKRVMDHISNPKLFDAYNPVALGEYKSTLGWLKKWEPCRQSGLGEFVVESLTDSTIYMAYYTIAHHLQSHLDGSKLGPHGIKPEQMTKEASPSTESTIPLDVLKQIHDEFEYWYPVDVRASGKDLIRNI</sequence>
<evidence type="ECO:0000313" key="2">
    <source>
        <dbReference type="Proteomes" id="UP001163321"/>
    </source>
</evidence>
<gene>
    <name evidence="1" type="ORF">PsorP6_013831</name>
</gene>
<reference evidence="1 2" key="1">
    <citation type="journal article" date="2022" name="bioRxiv">
        <title>The genome of the oomycete Peronosclerospora sorghi, a cosmopolitan pathogen of maize and sorghum, is inflated with dispersed pseudogenes.</title>
        <authorList>
            <person name="Fletcher K."/>
            <person name="Martin F."/>
            <person name="Isakeit T."/>
            <person name="Cavanaugh K."/>
            <person name="Magill C."/>
            <person name="Michelmore R."/>
        </authorList>
    </citation>
    <scope>NUCLEOTIDE SEQUENCE [LARGE SCALE GENOMIC DNA]</scope>
    <source>
        <strain evidence="1">P6</strain>
    </source>
</reference>
<organism evidence="1 2">
    <name type="scientific">Peronosclerospora sorghi</name>
    <dbReference type="NCBI Taxonomy" id="230839"/>
    <lineage>
        <taxon>Eukaryota</taxon>
        <taxon>Sar</taxon>
        <taxon>Stramenopiles</taxon>
        <taxon>Oomycota</taxon>
        <taxon>Peronosporomycetes</taxon>
        <taxon>Peronosporales</taxon>
        <taxon>Peronosporaceae</taxon>
        <taxon>Peronosclerospora</taxon>
    </lineage>
</organism>
<comment type="caution">
    <text evidence="1">The sequence shown here is derived from an EMBL/GenBank/DDBJ whole genome shotgun (WGS) entry which is preliminary data.</text>
</comment>
<proteinExistence type="predicted"/>
<accession>A0ACC0VHV5</accession>
<protein>
    <submittedName>
        <fullName evidence="1">Uncharacterized protein</fullName>
    </submittedName>
</protein>
<dbReference type="Proteomes" id="UP001163321">
    <property type="component" value="Chromosome 9"/>
</dbReference>